<dbReference type="InterPro" id="IPR003256">
    <property type="entry name" value="Ribosomal_uL24"/>
</dbReference>
<comment type="subunit">
    <text evidence="5">Part of the 50S ribosomal subunit.</text>
</comment>
<dbReference type="GO" id="GO:0019843">
    <property type="term" value="F:rRNA binding"/>
    <property type="evidence" value="ECO:0007669"/>
    <property type="project" value="UniProtKB-UniRule"/>
</dbReference>
<dbReference type="InterPro" id="IPR005824">
    <property type="entry name" value="KOW"/>
</dbReference>
<accession>A0A1F5SJA1</accession>
<dbReference type="Pfam" id="PF00467">
    <property type="entry name" value="KOW"/>
    <property type="match status" value="1"/>
</dbReference>
<evidence type="ECO:0000259" key="7">
    <source>
        <dbReference type="SMART" id="SM00739"/>
    </source>
</evidence>
<keyword evidence="5" id="KW-0694">RNA-binding</keyword>
<dbReference type="Pfam" id="PF17136">
    <property type="entry name" value="ribosomal_L24"/>
    <property type="match status" value="1"/>
</dbReference>
<dbReference type="GO" id="GO:1990904">
    <property type="term" value="C:ribonucleoprotein complex"/>
    <property type="evidence" value="ECO:0007669"/>
    <property type="project" value="UniProtKB-KW"/>
</dbReference>
<keyword evidence="3 5" id="KW-0687">Ribonucleoprotein</keyword>
<dbReference type="InterPro" id="IPR057264">
    <property type="entry name" value="Ribosomal_uL24_C"/>
</dbReference>
<sequence length="114" mass="12895">MKIKKGDKVKILTGKDKGKTGKVLQVFPARDRVSVEGLNLSIKHMRPRRQNEKGQRIEFPAPLNASNLMLVCPKCNKPARVGFKVVETKKPEGQEAKPSKKKFRVCQKCKQIIN</sequence>
<dbReference type="GO" id="GO:0003735">
    <property type="term" value="F:structural constituent of ribosome"/>
    <property type="evidence" value="ECO:0007669"/>
    <property type="project" value="InterPro"/>
</dbReference>
<name>A0A1F5SJA1_9BACT</name>
<dbReference type="SMART" id="SM00739">
    <property type="entry name" value="KOW"/>
    <property type="match status" value="1"/>
</dbReference>
<dbReference type="InterPro" id="IPR014722">
    <property type="entry name" value="Rib_uL2_dom2"/>
</dbReference>
<dbReference type="InterPro" id="IPR041988">
    <property type="entry name" value="Ribosomal_uL24_KOW"/>
</dbReference>
<dbReference type="InterPro" id="IPR008991">
    <property type="entry name" value="Translation_prot_SH3-like_sf"/>
</dbReference>
<protein>
    <recommendedName>
        <fullName evidence="4 5">Large ribosomal subunit protein uL24</fullName>
    </recommendedName>
</protein>
<evidence type="ECO:0000256" key="5">
    <source>
        <dbReference type="HAMAP-Rule" id="MF_01326"/>
    </source>
</evidence>
<gene>
    <name evidence="5" type="primary">rplX</name>
    <name evidence="8" type="ORF">A2227_03545</name>
</gene>
<keyword evidence="5" id="KW-0699">rRNA-binding</keyword>
<dbReference type="Proteomes" id="UP000178367">
    <property type="component" value="Unassembled WGS sequence"/>
</dbReference>
<comment type="caution">
    <text evidence="8">The sequence shown here is derived from an EMBL/GenBank/DDBJ whole genome shotgun (WGS) entry which is preliminary data.</text>
</comment>
<comment type="similarity">
    <text evidence="1 5 6">Belongs to the universal ribosomal protein uL24 family.</text>
</comment>
<dbReference type="GO" id="GO:0005840">
    <property type="term" value="C:ribosome"/>
    <property type="evidence" value="ECO:0007669"/>
    <property type="project" value="UniProtKB-KW"/>
</dbReference>
<dbReference type="PROSITE" id="PS01108">
    <property type="entry name" value="RIBOSOMAL_L24"/>
    <property type="match status" value="1"/>
</dbReference>
<keyword evidence="2 5" id="KW-0689">Ribosomal protein</keyword>
<evidence type="ECO:0000256" key="4">
    <source>
        <dbReference type="ARBA" id="ARBA00035206"/>
    </source>
</evidence>
<dbReference type="NCBIfam" id="TIGR01079">
    <property type="entry name" value="rplX_bact"/>
    <property type="match status" value="1"/>
</dbReference>
<feature type="domain" description="KOW" evidence="7">
    <location>
        <begin position="2"/>
        <end position="29"/>
    </location>
</feature>
<proteinExistence type="inferred from homology"/>
<comment type="function">
    <text evidence="5">One of the proteins that surrounds the polypeptide exit tunnel on the outside of the subunit.</text>
</comment>
<reference evidence="8 9" key="1">
    <citation type="journal article" date="2016" name="Nat. Commun.">
        <title>Thousands of microbial genomes shed light on interconnected biogeochemical processes in an aquifer system.</title>
        <authorList>
            <person name="Anantharaman K."/>
            <person name="Brown C.T."/>
            <person name="Hug L.A."/>
            <person name="Sharon I."/>
            <person name="Castelle C.J."/>
            <person name="Probst A.J."/>
            <person name="Thomas B.C."/>
            <person name="Singh A."/>
            <person name="Wilkins M.J."/>
            <person name="Karaoz U."/>
            <person name="Brodie E.L."/>
            <person name="Williams K.H."/>
            <person name="Hubbard S.S."/>
            <person name="Banfield J.F."/>
        </authorList>
    </citation>
    <scope>NUCLEOTIDE SEQUENCE [LARGE SCALE GENOMIC DNA]</scope>
</reference>
<organism evidence="8 9">
    <name type="scientific">Candidatus Falkowbacteria bacterium RIFOXYA2_FULL_47_19</name>
    <dbReference type="NCBI Taxonomy" id="1797994"/>
    <lineage>
        <taxon>Bacteria</taxon>
        <taxon>Candidatus Falkowiibacteriota</taxon>
    </lineage>
</organism>
<evidence type="ECO:0000256" key="3">
    <source>
        <dbReference type="ARBA" id="ARBA00023274"/>
    </source>
</evidence>
<evidence type="ECO:0000256" key="1">
    <source>
        <dbReference type="ARBA" id="ARBA00010618"/>
    </source>
</evidence>
<dbReference type="EMBL" id="MFGB01000016">
    <property type="protein sequence ID" value="OGF26371.1"/>
    <property type="molecule type" value="Genomic_DNA"/>
</dbReference>
<evidence type="ECO:0000313" key="9">
    <source>
        <dbReference type="Proteomes" id="UP000178367"/>
    </source>
</evidence>
<dbReference type="AlphaFoldDB" id="A0A1F5SJA1"/>
<dbReference type="Gene3D" id="2.30.30.30">
    <property type="match status" value="1"/>
</dbReference>
<dbReference type="CDD" id="cd06089">
    <property type="entry name" value="KOW_RPL26"/>
    <property type="match status" value="1"/>
</dbReference>
<dbReference type="SUPFAM" id="SSF50104">
    <property type="entry name" value="Translation proteins SH3-like domain"/>
    <property type="match status" value="1"/>
</dbReference>
<dbReference type="PANTHER" id="PTHR12903">
    <property type="entry name" value="MITOCHONDRIAL RIBOSOMAL PROTEIN L24"/>
    <property type="match status" value="1"/>
</dbReference>
<dbReference type="HAMAP" id="MF_01326_B">
    <property type="entry name" value="Ribosomal_uL24_B"/>
    <property type="match status" value="1"/>
</dbReference>
<evidence type="ECO:0000313" key="8">
    <source>
        <dbReference type="EMBL" id="OGF26371.1"/>
    </source>
</evidence>
<evidence type="ECO:0000256" key="2">
    <source>
        <dbReference type="ARBA" id="ARBA00022980"/>
    </source>
</evidence>
<dbReference type="InterPro" id="IPR005825">
    <property type="entry name" value="Ribosomal_uL24_CS"/>
</dbReference>
<comment type="function">
    <text evidence="5">One of two assembly initiator proteins, it binds directly to the 5'-end of the 23S rRNA, where it nucleates assembly of the 50S subunit.</text>
</comment>
<dbReference type="GO" id="GO:0006412">
    <property type="term" value="P:translation"/>
    <property type="evidence" value="ECO:0007669"/>
    <property type="project" value="UniProtKB-UniRule"/>
</dbReference>
<evidence type="ECO:0000256" key="6">
    <source>
        <dbReference type="RuleBase" id="RU003477"/>
    </source>
</evidence>
<dbReference type="STRING" id="1797994.A2227_03545"/>